<evidence type="ECO:0000256" key="1">
    <source>
        <dbReference type="SAM" id="SignalP"/>
    </source>
</evidence>
<dbReference type="KEGG" id="psn:Pedsa_2226"/>
<dbReference type="RefSeq" id="WP_013633262.1">
    <property type="nucleotide sequence ID" value="NC_015177.1"/>
</dbReference>
<dbReference type="OrthoDB" id="788168at2"/>
<keyword evidence="1" id="KW-0732">Signal</keyword>
<protein>
    <submittedName>
        <fullName evidence="2">Uncharacterized protein</fullName>
    </submittedName>
</protein>
<evidence type="ECO:0000313" key="2">
    <source>
        <dbReference type="EMBL" id="ADY52776.1"/>
    </source>
</evidence>
<dbReference type="STRING" id="762903.Pedsa_2226"/>
<dbReference type="Proteomes" id="UP000000310">
    <property type="component" value="Chromosome"/>
</dbReference>
<dbReference type="AlphaFoldDB" id="F0SBT5"/>
<feature type="signal peptide" evidence="1">
    <location>
        <begin position="1"/>
        <end position="18"/>
    </location>
</feature>
<dbReference type="EMBL" id="CP002545">
    <property type="protein sequence ID" value="ADY52776.1"/>
    <property type="molecule type" value="Genomic_DNA"/>
</dbReference>
<proteinExistence type="predicted"/>
<sequence>MRIVIAFFLSLFFLTAKSQPTKLSLYQYEDSLKNLGNSIVNDTIESKRVKSNEIFIKTLIDALKIKGSFNYKFSNLENIISIKNSDDRKFRIFTWFVFYNNGSFRYYGAIQMNNPEKLELIPLIDGSAELSENPEQTSLPNNKWYGAVYYNIISVFGKTPSYILLGWKGQDMESSSKVMETLTFQNGKPVFGESPVFQENVKSSTYLNRRIFSYNSSASMLLRYVKDDKTFVFDHLVPPNEEFEKIKSKYIPDLTYDGYKYKNGKWMYVENMNLKNLPDDTDDSFVDPSKLKSSSTPIRKY</sequence>
<gene>
    <name evidence="2" type="ordered locus">Pedsa_2226</name>
</gene>
<organism evidence="2 3">
    <name type="scientific">Pseudopedobacter saltans (strain ATCC 51119 / DSM 12145 / JCM 21818 / CCUG 39354 / LMG 10337 / NBRC 100064 / NCIMB 13643)</name>
    <name type="common">Pedobacter saltans</name>
    <dbReference type="NCBI Taxonomy" id="762903"/>
    <lineage>
        <taxon>Bacteria</taxon>
        <taxon>Pseudomonadati</taxon>
        <taxon>Bacteroidota</taxon>
        <taxon>Sphingobacteriia</taxon>
        <taxon>Sphingobacteriales</taxon>
        <taxon>Sphingobacteriaceae</taxon>
        <taxon>Pseudopedobacter</taxon>
    </lineage>
</organism>
<dbReference type="HOGENOM" id="CLU_063208_0_0_10"/>
<evidence type="ECO:0000313" key="3">
    <source>
        <dbReference type="Proteomes" id="UP000000310"/>
    </source>
</evidence>
<feature type="chain" id="PRO_5003256076" evidence="1">
    <location>
        <begin position="19"/>
        <end position="301"/>
    </location>
</feature>
<keyword evidence="3" id="KW-1185">Reference proteome</keyword>
<name>F0SBT5_PSESL</name>
<reference evidence="2 3" key="1">
    <citation type="journal article" date="2011" name="Stand. Genomic Sci.">
        <title>Complete genome sequence of the gliding, heparinolytic Pedobacter saltans type strain (113).</title>
        <authorList>
            <person name="Liolios K."/>
            <person name="Sikorski J."/>
            <person name="Lu M."/>
            <person name="Nolan M."/>
            <person name="Lapidus A."/>
            <person name="Lucas S."/>
            <person name="Hammon N."/>
            <person name="Deshpande S."/>
            <person name="Cheng J.F."/>
            <person name="Tapia R."/>
            <person name="Han C."/>
            <person name="Goodwin L."/>
            <person name="Pitluck S."/>
            <person name="Huntemann M."/>
            <person name="Ivanova N."/>
            <person name="Pagani I."/>
            <person name="Mavromatis K."/>
            <person name="Ovchinikova G."/>
            <person name="Pati A."/>
            <person name="Chen A."/>
            <person name="Palaniappan K."/>
            <person name="Land M."/>
            <person name="Hauser L."/>
            <person name="Brambilla E.M."/>
            <person name="Kotsyurbenko O."/>
            <person name="Rohde M."/>
            <person name="Tindall B.J."/>
            <person name="Abt B."/>
            <person name="Goker M."/>
            <person name="Detter J.C."/>
            <person name="Woyke T."/>
            <person name="Bristow J."/>
            <person name="Eisen J.A."/>
            <person name="Markowitz V."/>
            <person name="Hugenholtz P."/>
            <person name="Klenk H.P."/>
            <person name="Kyrpides N.C."/>
        </authorList>
    </citation>
    <scope>NUCLEOTIDE SEQUENCE [LARGE SCALE GENOMIC DNA]</scope>
    <source>
        <strain evidence="3">ATCC 51119 / DSM 12145 / JCM 21818 / LMG 10337 / NBRC 100064 / NCIMB 13643</strain>
    </source>
</reference>
<dbReference type="eggNOG" id="ENOG502ZBYD">
    <property type="taxonomic scope" value="Bacteria"/>
</dbReference>
<accession>F0SBT5</accession>
<reference evidence="3" key="2">
    <citation type="submission" date="2011-02" db="EMBL/GenBank/DDBJ databases">
        <title>The complete genome of Pedobacter saltans DSM 12145.</title>
        <authorList>
            <consortium name="US DOE Joint Genome Institute (JGI-PGF)"/>
            <person name="Lucas S."/>
            <person name="Copeland A."/>
            <person name="Lapidus A."/>
            <person name="Bruce D."/>
            <person name="Goodwin L."/>
            <person name="Pitluck S."/>
            <person name="Kyrpides N."/>
            <person name="Mavromatis K."/>
            <person name="Pagani I."/>
            <person name="Ivanova N."/>
            <person name="Ovchinnikova G."/>
            <person name="Lu M."/>
            <person name="Detter J.C."/>
            <person name="Han C."/>
            <person name="Land M."/>
            <person name="Hauser L."/>
            <person name="Markowitz V."/>
            <person name="Cheng J.-F."/>
            <person name="Hugenholtz P."/>
            <person name="Woyke T."/>
            <person name="Wu D."/>
            <person name="Tindall B."/>
            <person name="Pomrenke H.G."/>
            <person name="Brambilla E."/>
            <person name="Klenk H.-P."/>
            <person name="Eisen J.A."/>
        </authorList>
    </citation>
    <scope>NUCLEOTIDE SEQUENCE [LARGE SCALE GENOMIC DNA]</scope>
    <source>
        <strain evidence="3">ATCC 51119 / DSM 12145 / JCM 21818 / LMG 10337 / NBRC 100064 / NCIMB 13643</strain>
    </source>
</reference>